<dbReference type="InterPro" id="IPR039374">
    <property type="entry name" value="SIP_fam"/>
</dbReference>
<evidence type="ECO:0000313" key="4">
    <source>
        <dbReference type="Proteomes" id="UP001595816"/>
    </source>
</evidence>
<dbReference type="PANTHER" id="PTHR30157:SF0">
    <property type="entry name" value="NADPH-DEPENDENT FERRIC-CHELATE REDUCTASE"/>
    <property type="match status" value="1"/>
</dbReference>
<evidence type="ECO:0000259" key="2">
    <source>
        <dbReference type="Pfam" id="PF04954"/>
    </source>
</evidence>
<dbReference type="Pfam" id="PF04954">
    <property type="entry name" value="SIP"/>
    <property type="match status" value="1"/>
</dbReference>
<dbReference type="Proteomes" id="UP001595816">
    <property type="component" value="Unassembled WGS sequence"/>
</dbReference>
<evidence type="ECO:0000256" key="1">
    <source>
        <dbReference type="SAM" id="MobiDB-lite"/>
    </source>
</evidence>
<accession>A0ABV8LKL0</accession>
<evidence type="ECO:0000313" key="3">
    <source>
        <dbReference type="EMBL" id="MFC4131522.1"/>
    </source>
</evidence>
<organism evidence="3 4">
    <name type="scientific">Hamadaea flava</name>
    <dbReference type="NCBI Taxonomy" id="1742688"/>
    <lineage>
        <taxon>Bacteria</taxon>
        <taxon>Bacillati</taxon>
        <taxon>Actinomycetota</taxon>
        <taxon>Actinomycetes</taxon>
        <taxon>Micromonosporales</taxon>
        <taxon>Micromonosporaceae</taxon>
        <taxon>Hamadaea</taxon>
    </lineage>
</organism>
<feature type="compositionally biased region" description="Basic residues" evidence="1">
    <location>
        <begin position="15"/>
        <end position="28"/>
    </location>
</feature>
<proteinExistence type="predicted"/>
<dbReference type="InterPro" id="IPR039261">
    <property type="entry name" value="FNR_nucleotide-bd"/>
</dbReference>
<feature type="compositionally biased region" description="Low complexity" evidence="1">
    <location>
        <begin position="45"/>
        <end position="59"/>
    </location>
</feature>
<dbReference type="InterPro" id="IPR007037">
    <property type="entry name" value="SIP_rossman_dom"/>
</dbReference>
<reference evidence="4" key="1">
    <citation type="journal article" date="2019" name="Int. J. Syst. Evol. Microbiol.">
        <title>The Global Catalogue of Microorganisms (GCM) 10K type strain sequencing project: providing services to taxonomists for standard genome sequencing and annotation.</title>
        <authorList>
            <consortium name="The Broad Institute Genomics Platform"/>
            <consortium name="The Broad Institute Genome Sequencing Center for Infectious Disease"/>
            <person name="Wu L."/>
            <person name="Ma J."/>
        </authorList>
    </citation>
    <scope>NUCLEOTIDE SEQUENCE [LARGE SCALE GENOMIC DNA]</scope>
    <source>
        <strain evidence="4">CGMCC 4.7289</strain>
    </source>
</reference>
<gene>
    <name evidence="3" type="ORF">ACFOZ4_13005</name>
</gene>
<name>A0ABV8LKL0_9ACTN</name>
<dbReference type="Gene3D" id="3.40.50.80">
    <property type="entry name" value="Nucleotide-binding domain of ferredoxin-NADP reductase (FNR) module"/>
    <property type="match status" value="1"/>
</dbReference>
<protein>
    <submittedName>
        <fullName evidence="3">Siderophore-interacting protein</fullName>
    </submittedName>
</protein>
<dbReference type="CDD" id="cd06193">
    <property type="entry name" value="siderophore_interacting"/>
    <property type="match status" value="1"/>
</dbReference>
<keyword evidence="4" id="KW-1185">Reference proteome</keyword>
<feature type="domain" description="SIP-like Rossmann fold" evidence="2">
    <location>
        <begin position="71"/>
        <end position="163"/>
    </location>
</feature>
<comment type="caution">
    <text evidence="3">The sequence shown here is derived from an EMBL/GenBank/DDBJ whole genome shotgun (WGS) entry which is preliminary data.</text>
</comment>
<dbReference type="EMBL" id="JBHSAY010000006">
    <property type="protein sequence ID" value="MFC4131522.1"/>
    <property type="molecule type" value="Genomic_DNA"/>
</dbReference>
<dbReference type="PANTHER" id="PTHR30157">
    <property type="entry name" value="FERRIC REDUCTASE, NADPH-DEPENDENT"/>
    <property type="match status" value="1"/>
</dbReference>
<dbReference type="RefSeq" id="WP_275978230.1">
    <property type="nucleotide sequence ID" value="NZ_JAMZDZ010000001.1"/>
</dbReference>
<feature type="region of interest" description="Disordered" evidence="1">
    <location>
        <begin position="1"/>
        <end position="67"/>
    </location>
</feature>
<sequence>MARRLPGRPAGRSSPRPRRPSARRKSRRALPWPGSCNTGLTVRVSASHTSARGTRSRSAGARRRSGGWRRAGARVRVELEVEGPGDRIALPAHPGAQLHWHDRATGNWGGGLLDAVRGSHLDSQTHVWVACEGAAVRRIRRYLLDERGLPPAQVTTRGYWQAGQANHPDHDFGED</sequence>